<dbReference type="PANTHER" id="PTHR10127">
    <property type="entry name" value="DISCOIDIN, CUB, EGF, LAMININ , AND ZINC METALLOPROTEASE DOMAIN CONTAINING"/>
    <property type="match status" value="1"/>
</dbReference>
<dbReference type="Gene3D" id="3.40.390.10">
    <property type="entry name" value="Collagenase (Catalytic Domain)"/>
    <property type="match status" value="1"/>
</dbReference>
<dbReference type="InterPro" id="IPR000742">
    <property type="entry name" value="EGF"/>
</dbReference>
<dbReference type="PROSITE" id="PS00022">
    <property type="entry name" value="EGF_1"/>
    <property type="match status" value="1"/>
</dbReference>
<dbReference type="PRINTS" id="PR00480">
    <property type="entry name" value="ASTACIN"/>
</dbReference>
<dbReference type="SUPFAM" id="SSF55486">
    <property type="entry name" value="Metalloproteases ('zincins'), catalytic domain"/>
    <property type="match status" value="1"/>
</dbReference>
<dbReference type="GO" id="GO:0046872">
    <property type="term" value="F:metal ion binding"/>
    <property type="evidence" value="ECO:0007669"/>
    <property type="project" value="UniProtKB-KW"/>
</dbReference>
<dbReference type="Pfam" id="PF01400">
    <property type="entry name" value="Astacin"/>
    <property type="match status" value="1"/>
</dbReference>
<dbReference type="InterPro" id="IPR024079">
    <property type="entry name" value="MetalloPept_cat_dom_sf"/>
</dbReference>
<feature type="chain" id="PRO_5005120699" description="Metalloendopeptidase" evidence="4">
    <location>
        <begin position="23"/>
        <end position="380"/>
    </location>
</feature>
<feature type="domain" description="EGF-like" evidence="5">
    <location>
        <begin position="252"/>
        <end position="263"/>
    </location>
</feature>
<name>A0A0K0F4E1_STRVS</name>
<sequence length="380" mass="44057">MMRNFLLFWIVFLSIIQNIIESKSSKNRKKPKPKNSFPAYIKTPNNIKAYISKELDERGTIASQLYNFPYVSCLRFNLQNHPVKQMGINFFLSKSYNRVQLSTSSKKPTKVLLKKSTLVYTKELFYYIGLALGLMPEIKRFDRDKYVKVFSKNILSKFQSCYKKEKYNDKLIAGTGFDFSSAMLVPPFYGSKRNKKTYKTKLYPYYERTFSVYKVFSHNDLKRINYLYCGNRCNKTNDCHRGGYYNLKCDACNCPMGITGKNCEDIEANDKKCNTKNKLVASKKKKVLLVKNDGRFCVYSITSKKKNVKVTILDLKLSMLNKCEYGVGMEVKYAKDKGALGILLCRNYKNIKLPALSNEVIIIFGNHNTSNLFKVSYREV</sequence>
<proteinExistence type="predicted"/>
<dbReference type="Proteomes" id="UP000035680">
    <property type="component" value="Unassembled WGS sequence"/>
</dbReference>
<evidence type="ECO:0000256" key="2">
    <source>
        <dbReference type="ARBA" id="ARBA00022833"/>
    </source>
</evidence>
<reference evidence="7" key="2">
    <citation type="submission" date="2015-08" db="UniProtKB">
        <authorList>
            <consortium name="WormBaseParasite"/>
        </authorList>
    </citation>
    <scope>IDENTIFICATION</scope>
</reference>
<dbReference type="WBParaSite" id="SVE_0367700.1">
    <property type="protein sequence ID" value="SVE_0367700.1"/>
    <property type="gene ID" value="SVE_0367700"/>
</dbReference>
<evidence type="ECO:0000256" key="3">
    <source>
        <dbReference type="ARBA" id="ARBA00023049"/>
    </source>
</evidence>
<keyword evidence="2 4" id="KW-0862">Zinc</keyword>
<evidence type="ECO:0000256" key="1">
    <source>
        <dbReference type="ARBA" id="ARBA00022723"/>
    </source>
</evidence>
<evidence type="ECO:0000256" key="4">
    <source>
        <dbReference type="RuleBase" id="RU361183"/>
    </source>
</evidence>
<reference evidence="6" key="1">
    <citation type="submission" date="2014-07" db="EMBL/GenBank/DDBJ databases">
        <authorList>
            <person name="Martin A.A"/>
            <person name="De Silva N."/>
        </authorList>
    </citation>
    <scope>NUCLEOTIDE SEQUENCE</scope>
</reference>
<keyword evidence="4" id="KW-0645">Protease</keyword>
<keyword evidence="1 4" id="KW-0479">Metal-binding</keyword>
<dbReference type="EC" id="3.4.24.-" evidence="4"/>
<dbReference type="GO" id="GO:0004222">
    <property type="term" value="F:metalloendopeptidase activity"/>
    <property type="evidence" value="ECO:0007669"/>
    <property type="project" value="UniProtKB-UniRule"/>
</dbReference>
<organism evidence="6 7">
    <name type="scientific">Strongyloides venezuelensis</name>
    <name type="common">Threadworm</name>
    <dbReference type="NCBI Taxonomy" id="75913"/>
    <lineage>
        <taxon>Eukaryota</taxon>
        <taxon>Metazoa</taxon>
        <taxon>Ecdysozoa</taxon>
        <taxon>Nematoda</taxon>
        <taxon>Chromadorea</taxon>
        <taxon>Rhabditida</taxon>
        <taxon>Tylenchina</taxon>
        <taxon>Panagrolaimomorpha</taxon>
        <taxon>Strongyloidoidea</taxon>
        <taxon>Strongyloididae</taxon>
        <taxon>Strongyloides</taxon>
    </lineage>
</organism>
<protein>
    <recommendedName>
        <fullName evidence="4">Metalloendopeptidase</fullName>
        <ecNumber evidence="4">3.4.24.-</ecNumber>
    </recommendedName>
</protein>
<feature type="signal peptide" evidence="4">
    <location>
        <begin position="1"/>
        <end position="22"/>
    </location>
</feature>
<keyword evidence="3 4" id="KW-0482">Metalloprotease</keyword>
<comment type="cofactor">
    <cofactor evidence="4">
        <name>Zn(2+)</name>
        <dbReference type="ChEBI" id="CHEBI:29105"/>
    </cofactor>
    <text evidence="4">Binds 1 zinc ion per subunit.</text>
</comment>
<evidence type="ECO:0000313" key="6">
    <source>
        <dbReference type="Proteomes" id="UP000035680"/>
    </source>
</evidence>
<dbReference type="InterPro" id="IPR001506">
    <property type="entry name" value="Peptidase_M12A"/>
</dbReference>
<evidence type="ECO:0000313" key="7">
    <source>
        <dbReference type="WBParaSite" id="SVE_0367700.1"/>
    </source>
</evidence>
<evidence type="ECO:0000259" key="5">
    <source>
        <dbReference type="PROSITE" id="PS00022"/>
    </source>
</evidence>
<dbReference type="GO" id="GO:0006508">
    <property type="term" value="P:proteolysis"/>
    <property type="evidence" value="ECO:0007669"/>
    <property type="project" value="UniProtKB-KW"/>
</dbReference>
<keyword evidence="6" id="KW-1185">Reference proteome</keyword>
<dbReference type="AlphaFoldDB" id="A0A0K0F4E1"/>
<keyword evidence="4" id="KW-0732">Signal</keyword>
<dbReference type="PANTHER" id="PTHR10127:SF877">
    <property type="entry name" value="ZINC METALLOPROTEINASE NAS-34"/>
    <property type="match status" value="1"/>
</dbReference>
<keyword evidence="4" id="KW-0378">Hydrolase</keyword>
<accession>A0A0K0F4E1</accession>